<name>A0A0D0UWZ6_9TREE</name>
<evidence type="ECO:0000313" key="1">
    <source>
        <dbReference type="EMBL" id="KIR38649.1"/>
    </source>
</evidence>
<dbReference type="Proteomes" id="UP000053392">
    <property type="component" value="Unassembled WGS sequence"/>
</dbReference>
<organism evidence="1 2">
    <name type="scientific">Cryptococcus deuterogattii Ram5</name>
    <dbReference type="NCBI Taxonomy" id="1296110"/>
    <lineage>
        <taxon>Eukaryota</taxon>
        <taxon>Fungi</taxon>
        <taxon>Dikarya</taxon>
        <taxon>Basidiomycota</taxon>
        <taxon>Agaricomycotina</taxon>
        <taxon>Tremellomycetes</taxon>
        <taxon>Tremellales</taxon>
        <taxon>Cryptococcaceae</taxon>
        <taxon>Cryptococcus</taxon>
        <taxon>Cryptococcus gattii species complex</taxon>
    </lineage>
</organism>
<evidence type="ECO:0000313" key="2">
    <source>
        <dbReference type="Proteomes" id="UP000053392"/>
    </source>
</evidence>
<sequence>MFGMSPPLHPMALQSAVQSIGGQQQYGLSAYQQPMPQPTSYGGIGFGLSGVDPMGLSSQNGMSMMGMPMGDMAQPRGMGAELAGPPVGHLPAGIQSQYASSQTGHGTTTTGAGACSTANYQGNGSWGDHPANVPRARYDGAASGTGYVQADLDSLYPRAPNGSVTTAWTRYGADGSVMNGMNGPGSMGHRRLREGRV</sequence>
<dbReference type="HOGENOM" id="CLU_1384104_0_0_1"/>
<gene>
    <name evidence="1" type="ORF">I313_05287</name>
</gene>
<reference evidence="1 2" key="1">
    <citation type="submission" date="2015-01" db="EMBL/GenBank/DDBJ databases">
        <title>The Genome Sequence of Cryptococcus gattii Ram5.</title>
        <authorList>
            <consortium name="The Broad Institute Genomics Platform"/>
            <person name="Cuomo C."/>
            <person name="Litvintseva A."/>
            <person name="Chen Y."/>
            <person name="Heitman J."/>
            <person name="Sun S."/>
            <person name="Springer D."/>
            <person name="Dromer F."/>
            <person name="Young S."/>
            <person name="Zeng Q."/>
            <person name="Gargeya S."/>
            <person name="Abouelleil A."/>
            <person name="Alvarado L."/>
            <person name="Chapman S.B."/>
            <person name="Gainer-Dewar J."/>
            <person name="Goldberg J."/>
            <person name="Griggs A."/>
            <person name="Gujja S."/>
            <person name="Hansen M."/>
            <person name="Howarth C."/>
            <person name="Imamovic A."/>
            <person name="Larimer J."/>
            <person name="Murphy C."/>
            <person name="Naylor J."/>
            <person name="Pearson M."/>
            <person name="Priest M."/>
            <person name="Roberts A."/>
            <person name="Saif S."/>
            <person name="Shea T."/>
            <person name="Sykes S."/>
            <person name="Wortman J."/>
            <person name="Nusbaum C."/>
            <person name="Birren B."/>
        </authorList>
    </citation>
    <scope>NUCLEOTIDE SEQUENCE [LARGE SCALE GENOMIC DNA]</scope>
    <source>
        <strain evidence="1 2">Ram5</strain>
    </source>
</reference>
<dbReference type="OrthoDB" id="2564719at2759"/>
<dbReference type="AlphaFoldDB" id="A0A0D0UWZ6"/>
<keyword evidence="2" id="KW-1185">Reference proteome</keyword>
<proteinExistence type="predicted"/>
<accession>A0A0D0UWZ6</accession>
<protein>
    <submittedName>
        <fullName evidence="1">Uncharacterized protein</fullName>
    </submittedName>
</protein>
<dbReference type="EMBL" id="KN847909">
    <property type="protein sequence ID" value="KIR38649.1"/>
    <property type="molecule type" value="Genomic_DNA"/>
</dbReference>